<name>A0A3B1KGD7_ASTMX</name>
<keyword evidence="1" id="KW-1133">Transmembrane helix</keyword>
<dbReference type="Proteomes" id="UP000018467">
    <property type="component" value="Unassembled WGS sequence"/>
</dbReference>
<keyword evidence="1" id="KW-0812">Transmembrane</keyword>
<keyword evidence="1" id="KW-0472">Membrane</keyword>
<reference evidence="2" key="3">
    <citation type="submission" date="2025-08" db="UniProtKB">
        <authorList>
            <consortium name="Ensembl"/>
        </authorList>
    </citation>
    <scope>IDENTIFICATION</scope>
</reference>
<dbReference type="PANTHER" id="PTHR31025">
    <property type="entry name" value="SI:CH211-196P9.1-RELATED"/>
    <property type="match status" value="1"/>
</dbReference>
<evidence type="ECO:0000313" key="3">
    <source>
        <dbReference type="Proteomes" id="UP000018467"/>
    </source>
</evidence>
<evidence type="ECO:0000256" key="1">
    <source>
        <dbReference type="SAM" id="Phobius"/>
    </source>
</evidence>
<feature type="transmembrane region" description="Helical" evidence="1">
    <location>
        <begin position="94"/>
        <end position="115"/>
    </location>
</feature>
<organism evidence="2 3">
    <name type="scientific">Astyanax mexicanus</name>
    <name type="common">Blind cave fish</name>
    <name type="synonym">Astyanax fasciatus mexicanus</name>
    <dbReference type="NCBI Taxonomy" id="7994"/>
    <lineage>
        <taxon>Eukaryota</taxon>
        <taxon>Metazoa</taxon>
        <taxon>Chordata</taxon>
        <taxon>Craniata</taxon>
        <taxon>Vertebrata</taxon>
        <taxon>Euteleostomi</taxon>
        <taxon>Actinopterygii</taxon>
        <taxon>Neopterygii</taxon>
        <taxon>Teleostei</taxon>
        <taxon>Ostariophysi</taxon>
        <taxon>Characiformes</taxon>
        <taxon>Characoidei</taxon>
        <taxon>Acestrorhamphidae</taxon>
        <taxon>Acestrorhamphinae</taxon>
        <taxon>Astyanax</taxon>
    </lineage>
</organism>
<keyword evidence="3" id="KW-1185">Reference proteome</keyword>
<reference evidence="2" key="4">
    <citation type="submission" date="2025-09" db="UniProtKB">
        <authorList>
            <consortium name="Ensembl"/>
        </authorList>
    </citation>
    <scope>IDENTIFICATION</scope>
</reference>
<dbReference type="InParanoid" id="A0A3B1KGD7"/>
<proteinExistence type="predicted"/>
<dbReference type="PANTHER" id="PTHR31025:SF27">
    <property type="entry name" value="SI:CH211-193K19.2-RELATED"/>
    <property type="match status" value="1"/>
</dbReference>
<protein>
    <submittedName>
        <fullName evidence="2">Uncharacterized protein</fullName>
    </submittedName>
</protein>
<reference evidence="3" key="2">
    <citation type="journal article" date="2014" name="Nat. Commun.">
        <title>The cavefish genome reveals candidate genes for eye loss.</title>
        <authorList>
            <person name="McGaugh S.E."/>
            <person name="Gross J.B."/>
            <person name="Aken B."/>
            <person name="Blin M."/>
            <person name="Borowsky R."/>
            <person name="Chalopin D."/>
            <person name="Hinaux H."/>
            <person name="Jeffery W.R."/>
            <person name="Keene A."/>
            <person name="Ma L."/>
            <person name="Minx P."/>
            <person name="Murphy D."/>
            <person name="O'Quin K.E."/>
            <person name="Retaux S."/>
            <person name="Rohner N."/>
            <person name="Searle S.M."/>
            <person name="Stahl B.A."/>
            <person name="Tabin C."/>
            <person name="Volff J.N."/>
            <person name="Yoshizawa M."/>
            <person name="Warren W.C."/>
        </authorList>
    </citation>
    <scope>NUCLEOTIDE SEQUENCE [LARGE SCALE GENOMIC DNA]</scope>
    <source>
        <strain evidence="3">female</strain>
    </source>
</reference>
<dbReference type="GeneTree" id="ENSGT00950000182912"/>
<dbReference type="Ensembl" id="ENSAMXT00000049900.1">
    <property type="protein sequence ID" value="ENSAMXP00000053762.1"/>
    <property type="gene ID" value="ENSAMXG00000039383.1"/>
</dbReference>
<accession>A0A3B1KGD7</accession>
<dbReference type="AlphaFoldDB" id="A0A3B1KGD7"/>
<sequence>MQILQSKGGVKGQRIKRILEMADSYSDIDLRRECVLRSLVVYLNEDPDAFFKEYESTEEAEGDITATVMGILQHQEQGHQEPDDVGVVIEGVKVVHNISTVINAFIVLFGLIYALDLAYPDSMKYTFEFVQKILMNLDGHKLNVKIQQLKIKLFV</sequence>
<dbReference type="Bgee" id="ENSAMXG00000039383">
    <property type="expression patterns" value="Expressed in testis and 6 other cell types or tissues"/>
</dbReference>
<reference evidence="3" key="1">
    <citation type="submission" date="2013-03" db="EMBL/GenBank/DDBJ databases">
        <authorList>
            <person name="Jeffery W."/>
            <person name="Warren W."/>
            <person name="Wilson R.K."/>
        </authorList>
    </citation>
    <scope>NUCLEOTIDE SEQUENCE</scope>
    <source>
        <strain evidence="3">female</strain>
    </source>
</reference>
<evidence type="ECO:0000313" key="2">
    <source>
        <dbReference type="Ensembl" id="ENSAMXP00000053762.1"/>
    </source>
</evidence>